<keyword evidence="8" id="KW-1185">Reference proteome</keyword>
<keyword evidence="3" id="KW-0809">Transit peptide</keyword>
<proteinExistence type="inferred from homology"/>
<dbReference type="RefSeq" id="WP_210183364.1">
    <property type="nucleotide sequence ID" value="NZ_MCRJ01000118.1"/>
</dbReference>
<dbReference type="AlphaFoldDB" id="A0A1E3GY81"/>
<dbReference type="Pfam" id="PF00378">
    <property type="entry name" value="ECH_1"/>
    <property type="match status" value="1"/>
</dbReference>
<dbReference type="Gene3D" id="3.90.226.10">
    <property type="entry name" value="2-enoyl-CoA Hydratase, Chain A, domain 1"/>
    <property type="match status" value="1"/>
</dbReference>
<reference evidence="7 8" key="1">
    <citation type="submission" date="2016-07" db="EMBL/GenBank/DDBJ databases">
        <title>Draft Genome Sequence of Methylobrevis pamukkalensis PK2.</title>
        <authorList>
            <person name="Vasilenko O.V."/>
            <person name="Doronina N.V."/>
            <person name="Shmareva M.N."/>
            <person name="Tarlachkov S.V."/>
            <person name="Mustakhimov I."/>
            <person name="Trotsenko Y.A."/>
        </authorList>
    </citation>
    <scope>NUCLEOTIDE SEQUENCE [LARGE SCALE GENOMIC DNA]</scope>
    <source>
        <strain evidence="7 8">PK2</strain>
    </source>
</reference>
<dbReference type="Gene3D" id="1.10.12.10">
    <property type="entry name" value="Lyase 2-enoyl-coa Hydratase, Chain A, domain 2"/>
    <property type="match status" value="1"/>
</dbReference>
<evidence type="ECO:0000313" key="7">
    <source>
        <dbReference type="EMBL" id="ODN68984.1"/>
    </source>
</evidence>
<evidence type="ECO:0000256" key="1">
    <source>
        <dbReference type="ARBA" id="ARBA00005254"/>
    </source>
</evidence>
<dbReference type="EMBL" id="MCRJ01000118">
    <property type="protein sequence ID" value="ODN68984.1"/>
    <property type="molecule type" value="Genomic_DNA"/>
</dbReference>
<dbReference type="PANTHER" id="PTHR43602">
    <property type="match status" value="1"/>
</dbReference>
<dbReference type="PANTHER" id="PTHR43602:SF1">
    <property type="entry name" value="ENOYL-COA HYDRATASE DOMAIN-CONTAINING PROTEIN 3, MITOCHONDRIAL"/>
    <property type="match status" value="1"/>
</dbReference>
<comment type="caution">
    <text evidence="7">The sequence shown here is derived from an EMBL/GenBank/DDBJ whole genome shotgun (WGS) entry which is preliminary data.</text>
</comment>
<dbReference type="InterPro" id="IPR052377">
    <property type="entry name" value="Mitochondrial_ECH-domain"/>
</dbReference>
<dbReference type="InterPro" id="IPR001753">
    <property type="entry name" value="Enoyl-CoA_hydra/iso"/>
</dbReference>
<dbReference type="InterPro" id="IPR029045">
    <property type="entry name" value="ClpP/crotonase-like_dom_sf"/>
</dbReference>
<evidence type="ECO:0000313" key="8">
    <source>
        <dbReference type="Proteomes" id="UP000094622"/>
    </source>
</evidence>
<accession>A0A1E3GY81</accession>
<evidence type="ECO:0000256" key="3">
    <source>
        <dbReference type="ARBA" id="ARBA00022946"/>
    </source>
</evidence>
<dbReference type="NCBIfam" id="NF006008">
    <property type="entry name" value="PRK08139.1"/>
    <property type="match status" value="1"/>
</dbReference>
<sequence>MNVETTRLVEETDTGAVRRIVLCDVKRRNALSRAMIDTLSDALTRAVADPAIRVVVLAGDGPAFSAGHDLREITAMRDAPDGGHAAFEDLMGACSALMTTVATLQKPVIAEVRGIATAAGCQLVASCDLALAGDQARFCTPGVDIGLFCSTPSVALTRTVAPKHAMEMLLTGRPIDAPRAAEIGLVNRVVADDALTDATMALAALIASKSGAAIATGKALVHAQSGLPLGEAYALAGAVMARNLLEPDALEGIGAFLEKRRPVWRR</sequence>
<dbReference type="PATRIC" id="fig|1439726.3.peg.3910"/>
<name>A0A1E3GY81_9HYPH</name>
<keyword evidence="2" id="KW-0276">Fatty acid metabolism</keyword>
<dbReference type="Proteomes" id="UP000094622">
    <property type="component" value="Unassembled WGS sequence"/>
</dbReference>
<evidence type="ECO:0000256" key="2">
    <source>
        <dbReference type="ARBA" id="ARBA00022832"/>
    </source>
</evidence>
<gene>
    <name evidence="7" type="primary">caiD</name>
    <name evidence="7" type="ORF">A6302_03708</name>
</gene>
<evidence type="ECO:0000256" key="5">
    <source>
        <dbReference type="ARBA" id="ARBA00037410"/>
    </source>
</evidence>
<dbReference type="GO" id="GO:0006631">
    <property type="term" value="P:fatty acid metabolic process"/>
    <property type="evidence" value="ECO:0007669"/>
    <property type="project" value="UniProtKB-KW"/>
</dbReference>
<evidence type="ECO:0000256" key="4">
    <source>
        <dbReference type="ARBA" id="ARBA00023098"/>
    </source>
</evidence>
<protein>
    <recommendedName>
        <fullName evidence="6">Enoyl-CoA hydratase domain-containing protein 3, mitochondrial</fullName>
    </recommendedName>
</protein>
<dbReference type="SUPFAM" id="SSF52096">
    <property type="entry name" value="ClpP/crotonase"/>
    <property type="match status" value="1"/>
</dbReference>
<dbReference type="CDD" id="cd06558">
    <property type="entry name" value="crotonase-like"/>
    <property type="match status" value="1"/>
</dbReference>
<evidence type="ECO:0000256" key="6">
    <source>
        <dbReference type="ARBA" id="ARBA00040545"/>
    </source>
</evidence>
<dbReference type="InterPro" id="IPR014748">
    <property type="entry name" value="Enoyl-CoA_hydra_C"/>
</dbReference>
<comment type="function">
    <text evidence="5">May play a role in fatty acid biosynthesis and insulin sensitivity.</text>
</comment>
<keyword evidence="7" id="KW-0456">Lyase</keyword>
<organism evidence="7 8">
    <name type="scientific">Methylobrevis pamukkalensis</name>
    <dbReference type="NCBI Taxonomy" id="1439726"/>
    <lineage>
        <taxon>Bacteria</taxon>
        <taxon>Pseudomonadati</taxon>
        <taxon>Pseudomonadota</taxon>
        <taxon>Alphaproteobacteria</taxon>
        <taxon>Hyphomicrobiales</taxon>
        <taxon>Pleomorphomonadaceae</taxon>
        <taxon>Methylobrevis</taxon>
    </lineage>
</organism>
<keyword evidence="4" id="KW-0443">Lipid metabolism</keyword>
<comment type="similarity">
    <text evidence="1">Belongs to the enoyl-CoA hydratase/isomerase family.</text>
</comment>
<dbReference type="GO" id="GO:0016836">
    <property type="term" value="F:hydro-lyase activity"/>
    <property type="evidence" value="ECO:0007669"/>
    <property type="project" value="TreeGrafter"/>
</dbReference>